<reference evidence="3 4" key="1">
    <citation type="submission" date="2016-10" db="EMBL/GenBank/DDBJ databases">
        <title>The genome of Paramicrosporidium saccamoebae is the missing link in understanding Cryptomycota and Microsporidia evolution.</title>
        <authorList>
            <person name="Quandt C.A."/>
            <person name="Beaudet D."/>
            <person name="Corsaro D."/>
            <person name="Michel R."/>
            <person name="Corradi N."/>
            <person name="James T."/>
        </authorList>
    </citation>
    <scope>NUCLEOTIDE SEQUENCE [LARGE SCALE GENOMIC DNA]</scope>
    <source>
        <strain evidence="3 4">KSL3</strain>
    </source>
</reference>
<evidence type="ECO:0000256" key="1">
    <source>
        <dbReference type="SAM" id="MobiDB-lite"/>
    </source>
</evidence>
<evidence type="ECO:0000313" key="3">
    <source>
        <dbReference type="EMBL" id="PJF17069.1"/>
    </source>
</evidence>
<evidence type="ECO:0000313" key="4">
    <source>
        <dbReference type="Proteomes" id="UP000240830"/>
    </source>
</evidence>
<keyword evidence="2" id="KW-1133">Transmembrane helix</keyword>
<dbReference type="AlphaFoldDB" id="A0A2H9TH81"/>
<keyword evidence="4" id="KW-1185">Reference proteome</keyword>
<sequence>MTACKQHSECSTGYCKNAVCVKPKEHEPCRPNQCPSGLTCFEPLNRCKKPNGTWDGRSCKYIVQCHPRQYCLNSQCVDRPDSGESCNGTKMCYSGYSCLKGVCVANCSKNGECGSGEECKATKESLPYRICVAQPKPVKKPTPTPTPTPAPKPKPTPTPTPAPKPTPTPKPVVGPPVTPPSKPDPDSQSPQSWRDFFKWENVSKKDVLIPLVSVIGAIIVLSIILAYLYYRKKRRQAPAQESSLGPSMPPMEPSNYMAAPPSYHDVSSSPAYVEKQ</sequence>
<dbReference type="EMBL" id="MTSL01000191">
    <property type="protein sequence ID" value="PJF17069.1"/>
    <property type="molecule type" value="Genomic_DNA"/>
</dbReference>
<dbReference type="PRINTS" id="PR01217">
    <property type="entry name" value="PRICHEXTENSN"/>
</dbReference>
<name>A0A2H9TH81_9FUNG</name>
<protein>
    <submittedName>
        <fullName evidence="3">Uncharacterized protein</fullName>
    </submittedName>
</protein>
<feature type="transmembrane region" description="Helical" evidence="2">
    <location>
        <begin position="207"/>
        <end position="230"/>
    </location>
</feature>
<dbReference type="Proteomes" id="UP000240830">
    <property type="component" value="Unassembled WGS sequence"/>
</dbReference>
<organism evidence="3 4">
    <name type="scientific">Paramicrosporidium saccamoebae</name>
    <dbReference type="NCBI Taxonomy" id="1246581"/>
    <lineage>
        <taxon>Eukaryota</taxon>
        <taxon>Fungi</taxon>
        <taxon>Fungi incertae sedis</taxon>
        <taxon>Cryptomycota</taxon>
        <taxon>Cryptomycota incertae sedis</taxon>
        <taxon>Paramicrosporidium</taxon>
    </lineage>
</organism>
<proteinExistence type="predicted"/>
<keyword evidence="2" id="KW-0812">Transmembrane</keyword>
<evidence type="ECO:0000256" key="2">
    <source>
        <dbReference type="SAM" id="Phobius"/>
    </source>
</evidence>
<feature type="region of interest" description="Disordered" evidence="1">
    <location>
        <begin position="237"/>
        <end position="276"/>
    </location>
</feature>
<dbReference type="OrthoDB" id="4405280at2759"/>
<feature type="compositionally biased region" description="Pro residues" evidence="1">
    <location>
        <begin position="140"/>
        <end position="182"/>
    </location>
</feature>
<comment type="caution">
    <text evidence="3">The sequence shown here is derived from an EMBL/GenBank/DDBJ whole genome shotgun (WGS) entry which is preliminary data.</text>
</comment>
<accession>A0A2H9TH81</accession>
<keyword evidence="2" id="KW-0472">Membrane</keyword>
<gene>
    <name evidence="3" type="ORF">PSACC_03129</name>
</gene>
<feature type="region of interest" description="Disordered" evidence="1">
    <location>
        <begin position="137"/>
        <end position="192"/>
    </location>
</feature>